<evidence type="ECO:0000313" key="2">
    <source>
        <dbReference type="Proteomes" id="UP001500074"/>
    </source>
</evidence>
<comment type="caution">
    <text evidence="1">The sequence shown here is derived from an EMBL/GenBank/DDBJ whole genome shotgun (WGS) entry which is preliminary data.</text>
</comment>
<protein>
    <recommendedName>
        <fullName evidence="3">Transposase domain-containing protein</fullName>
    </recommendedName>
</protein>
<organism evidence="1 2">
    <name type="scientific">Modicisalibacter zincidurans</name>
    <dbReference type="NCBI Taxonomy" id="1178777"/>
    <lineage>
        <taxon>Bacteria</taxon>
        <taxon>Pseudomonadati</taxon>
        <taxon>Pseudomonadota</taxon>
        <taxon>Gammaproteobacteria</taxon>
        <taxon>Oceanospirillales</taxon>
        <taxon>Halomonadaceae</taxon>
        <taxon>Modicisalibacter</taxon>
    </lineage>
</organism>
<dbReference type="RefSeq" id="WP_345471512.1">
    <property type="nucleotide sequence ID" value="NZ_BAABKI010000011.1"/>
</dbReference>
<dbReference type="Proteomes" id="UP001500074">
    <property type="component" value="Unassembled WGS sequence"/>
</dbReference>
<evidence type="ECO:0000313" key="1">
    <source>
        <dbReference type="EMBL" id="GAA5172558.1"/>
    </source>
</evidence>
<keyword evidence="2" id="KW-1185">Reference proteome</keyword>
<name>A0ABP9R7F1_9GAMM</name>
<gene>
    <name evidence="1" type="ORF">GCM10023342_09340</name>
</gene>
<sequence length="54" mass="5965">MSTHSGLQICRLQGVDTYTYLIDVLRHIVLPPASRAEGLTPLCWKALFAAAPLR</sequence>
<dbReference type="EMBL" id="BAABKI010000011">
    <property type="protein sequence ID" value="GAA5172558.1"/>
    <property type="molecule type" value="Genomic_DNA"/>
</dbReference>
<proteinExistence type="predicted"/>
<evidence type="ECO:0008006" key="3">
    <source>
        <dbReference type="Google" id="ProtNLM"/>
    </source>
</evidence>
<reference evidence="2" key="1">
    <citation type="journal article" date="2019" name="Int. J. Syst. Evol. Microbiol.">
        <title>The Global Catalogue of Microorganisms (GCM) 10K type strain sequencing project: providing services to taxonomists for standard genome sequencing and annotation.</title>
        <authorList>
            <consortium name="The Broad Institute Genomics Platform"/>
            <consortium name="The Broad Institute Genome Sequencing Center for Infectious Disease"/>
            <person name="Wu L."/>
            <person name="Ma J."/>
        </authorList>
    </citation>
    <scope>NUCLEOTIDE SEQUENCE [LARGE SCALE GENOMIC DNA]</scope>
    <source>
        <strain evidence="2">JCM 18472</strain>
    </source>
</reference>
<accession>A0ABP9R7F1</accession>